<dbReference type="GeneID" id="87859157"/>
<reference evidence="2" key="2">
    <citation type="submission" date="2023-06" db="EMBL/GenBank/DDBJ databases">
        <authorList>
            <consortium name="Lawrence Berkeley National Laboratory"/>
            <person name="Haridas S."/>
            <person name="Hensen N."/>
            <person name="Bonometti L."/>
            <person name="Westerberg I."/>
            <person name="Brannstrom I.O."/>
            <person name="Guillou S."/>
            <person name="Cros-Aarteil S."/>
            <person name="Calhoun S."/>
            <person name="Kuo A."/>
            <person name="Mondo S."/>
            <person name="Pangilinan J."/>
            <person name="Riley R."/>
            <person name="Labutti K."/>
            <person name="Andreopoulos B."/>
            <person name="Lipzen A."/>
            <person name="Chen C."/>
            <person name="Yanf M."/>
            <person name="Daum C."/>
            <person name="Ng V."/>
            <person name="Clum A."/>
            <person name="Steindorff A."/>
            <person name="Ohm R."/>
            <person name="Martin F."/>
            <person name="Silar P."/>
            <person name="Natvig D."/>
            <person name="Lalanne C."/>
            <person name="Gautier V."/>
            <person name="Ament-Velasquez S.L."/>
            <person name="Kruys A."/>
            <person name="Hutchinson M.I."/>
            <person name="Powell A.J."/>
            <person name="Barry K."/>
            <person name="Miller A.N."/>
            <person name="Grigoriev I.V."/>
            <person name="Debuchy R."/>
            <person name="Gladieux P."/>
            <person name="Thoren M.H."/>
            <person name="Johannesson H."/>
        </authorList>
    </citation>
    <scope>NUCLEOTIDE SEQUENCE</scope>
    <source>
        <strain evidence="2">CBS 560.94</strain>
    </source>
</reference>
<evidence type="ECO:0000313" key="2">
    <source>
        <dbReference type="EMBL" id="KAK3354704.1"/>
    </source>
</evidence>
<sequence>MPTEPSHQPTRAGGPATNSCQASPTAASTPASGPPLPRTIRGPAFYQPRQFYNVAGINNPWPPQSRFTPRMSSSIELPPAEPVQPSSLLGKVRVDFVIDKPLDNVTELFLEWLYACLVNRVGY</sequence>
<proteinExistence type="predicted"/>
<gene>
    <name evidence="2" type="ORF">B0H65DRAFT_21705</name>
</gene>
<keyword evidence="3" id="KW-1185">Reference proteome</keyword>
<dbReference type="RefSeq" id="XP_062686082.1">
    <property type="nucleotide sequence ID" value="XM_062822003.1"/>
</dbReference>
<dbReference type="EMBL" id="JAUEPP010000001">
    <property type="protein sequence ID" value="KAK3354704.1"/>
    <property type="molecule type" value="Genomic_DNA"/>
</dbReference>
<feature type="compositionally biased region" description="Low complexity" evidence="1">
    <location>
        <begin position="22"/>
        <end position="31"/>
    </location>
</feature>
<feature type="region of interest" description="Disordered" evidence="1">
    <location>
        <begin position="1"/>
        <end position="40"/>
    </location>
</feature>
<comment type="caution">
    <text evidence="2">The sequence shown here is derived from an EMBL/GenBank/DDBJ whole genome shotgun (WGS) entry which is preliminary data.</text>
</comment>
<reference evidence="2" key="1">
    <citation type="journal article" date="2023" name="Mol. Phylogenet. Evol.">
        <title>Genome-scale phylogeny and comparative genomics of the fungal order Sordariales.</title>
        <authorList>
            <person name="Hensen N."/>
            <person name="Bonometti L."/>
            <person name="Westerberg I."/>
            <person name="Brannstrom I.O."/>
            <person name="Guillou S."/>
            <person name="Cros-Aarteil S."/>
            <person name="Calhoun S."/>
            <person name="Haridas S."/>
            <person name="Kuo A."/>
            <person name="Mondo S."/>
            <person name="Pangilinan J."/>
            <person name="Riley R."/>
            <person name="LaButti K."/>
            <person name="Andreopoulos B."/>
            <person name="Lipzen A."/>
            <person name="Chen C."/>
            <person name="Yan M."/>
            <person name="Daum C."/>
            <person name="Ng V."/>
            <person name="Clum A."/>
            <person name="Steindorff A."/>
            <person name="Ohm R.A."/>
            <person name="Martin F."/>
            <person name="Silar P."/>
            <person name="Natvig D.O."/>
            <person name="Lalanne C."/>
            <person name="Gautier V."/>
            <person name="Ament-Velasquez S.L."/>
            <person name="Kruys A."/>
            <person name="Hutchinson M.I."/>
            <person name="Powell A.J."/>
            <person name="Barry K."/>
            <person name="Miller A.N."/>
            <person name="Grigoriev I.V."/>
            <person name="Debuchy R."/>
            <person name="Gladieux P."/>
            <person name="Hiltunen Thoren M."/>
            <person name="Johannesson H."/>
        </authorList>
    </citation>
    <scope>NUCLEOTIDE SEQUENCE</scope>
    <source>
        <strain evidence="2">CBS 560.94</strain>
    </source>
</reference>
<organism evidence="2 3">
    <name type="scientific">Neurospora tetraspora</name>
    <dbReference type="NCBI Taxonomy" id="94610"/>
    <lineage>
        <taxon>Eukaryota</taxon>
        <taxon>Fungi</taxon>
        <taxon>Dikarya</taxon>
        <taxon>Ascomycota</taxon>
        <taxon>Pezizomycotina</taxon>
        <taxon>Sordariomycetes</taxon>
        <taxon>Sordariomycetidae</taxon>
        <taxon>Sordariales</taxon>
        <taxon>Sordariaceae</taxon>
        <taxon>Neurospora</taxon>
    </lineage>
</organism>
<dbReference type="Proteomes" id="UP001278500">
    <property type="component" value="Unassembled WGS sequence"/>
</dbReference>
<dbReference type="AlphaFoldDB" id="A0AAE0JN83"/>
<accession>A0AAE0JN83</accession>
<name>A0AAE0JN83_9PEZI</name>
<evidence type="ECO:0000256" key="1">
    <source>
        <dbReference type="SAM" id="MobiDB-lite"/>
    </source>
</evidence>
<protein>
    <submittedName>
        <fullName evidence="2">Uncharacterized protein</fullName>
    </submittedName>
</protein>
<evidence type="ECO:0000313" key="3">
    <source>
        <dbReference type="Proteomes" id="UP001278500"/>
    </source>
</evidence>